<name>A0A8H5EDV5_FUSOX</name>
<dbReference type="InterPro" id="IPR000719">
    <property type="entry name" value="Prot_kinase_dom"/>
</dbReference>
<dbReference type="PANTHER" id="PTHR37542">
    <property type="entry name" value="HELO DOMAIN-CONTAINING PROTEIN-RELATED"/>
    <property type="match status" value="1"/>
</dbReference>
<dbReference type="InterPro" id="IPR029498">
    <property type="entry name" value="HeLo_dom"/>
</dbReference>
<gene>
    <name evidence="2" type="ORF">FOXYS1_12401</name>
</gene>
<dbReference type="InterPro" id="IPR038305">
    <property type="entry name" value="HeLo_sf"/>
</dbReference>
<dbReference type="GO" id="GO:0004672">
    <property type="term" value="F:protein kinase activity"/>
    <property type="evidence" value="ECO:0007669"/>
    <property type="project" value="InterPro"/>
</dbReference>
<dbReference type="SUPFAM" id="SSF56112">
    <property type="entry name" value="Protein kinase-like (PK-like)"/>
    <property type="match status" value="1"/>
</dbReference>
<evidence type="ECO:0000313" key="2">
    <source>
        <dbReference type="EMBL" id="KAF5257090.1"/>
    </source>
</evidence>
<sequence>MFLQRERFLNVGRACGLLTNDAKKEKPESLRLFLAQDPFRQRAIKEALEHIASLLSQAEALDRRYSPQDGLPENLKEKTILNSLNDSTAQLRVSLRKFTWTVRDKQAYEQLVDHLKEFNECLERIFPGPLQQFLETALPATAIVASKQNDLSSLEQASTSHAVLLSQVQWAGLVHGLQRVTVGDQLKTENITILGGEKNASRYIAHSNLSQSRVLVDWNPPSITSSARENQIRLVSGLLRGEKPNGLRIIPCVGYLEQDIKGDQVRYALVYELPYSNTSNNEASPLRLKSLLELLESYKTVLFPPLEARIHLARILCRAILLYHSSGWIHHDFRSHNIIFMGGQAVTSQLDDPNDIIEYQGLRVDQPYVVGFGFARDEEATSIAFADKSSISQTLKQQRRYWSPAYLQSSKEKRTARSFQRSHDIYSLGCVLLEIGVWRPLGSYTWESQYETDHGKWYKRLLKEEGKLRALYIQTDIQMLAFDILLKLEEITV</sequence>
<protein>
    <recommendedName>
        <fullName evidence="1">Protein kinase domain-containing protein</fullName>
    </recommendedName>
</protein>
<evidence type="ECO:0000259" key="1">
    <source>
        <dbReference type="PROSITE" id="PS50011"/>
    </source>
</evidence>
<dbReference type="Gene3D" id="1.10.510.10">
    <property type="entry name" value="Transferase(Phosphotransferase) domain 1"/>
    <property type="match status" value="1"/>
</dbReference>
<dbReference type="EMBL" id="JAAFOW010002420">
    <property type="protein sequence ID" value="KAF5257090.1"/>
    <property type="molecule type" value="Genomic_DNA"/>
</dbReference>
<feature type="domain" description="Protein kinase" evidence="1">
    <location>
        <begin position="171"/>
        <end position="493"/>
    </location>
</feature>
<comment type="caution">
    <text evidence="2">The sequence shown here is derived from an EMBL/GenBank/DDBJ whole genome shotgun (WGS) entry which is preliminary data.</text>
</comment>
<dbReference type="AlphaFoldDB" id="A0A8H5EDV5"/>
<evidence type="ECO:0000313" key="3">
    <source>
        <dbReference type="Proteomes" id="UP000558688"/>
    </source>
</evidence>
<accession>A0A8H5EDV5</accession>
<proteinExistence type="predicted"/>
<dbReference type="Proteomes" id="UP000558688">
    <property type="component" value="Unassembled WGS sequence"/>
</dbReference>
<dbReference type="GO" id="GO:0005524">
    <property type="term" value="F:ATP binding"/>
    <property type="evidence" value="ECO:0007669"/>
    <property type="project" value="InterPro"/>
</dbReference>
<dbReference type="Gene3D" id="1.20.120.1020">
    <property type="entry name" value="Prion-inhibition and propagation, HeLo domain"/>
    <property type="match status" value="1"/>
</dbReference>
<dbReference type="PANTHER" id="PTHR37542:SF3">
    <property type="entry name" value="PRION-INHIBITION AND PROPAGATION HELO DOMAIN-CONTAINING PROTEIN"/>
    <property type="match status" value="1"/>
</dbReference>
<dbReference type="PROSITE" id="PS50011">
    <property type="entry name" value="PROTEIN_KINASE_DOM"/>
    <property type="match status" value="1"/>
</dbReference>
<reference evidence="2" key="1">
    <citation type="submission" date="2020-02" db="EMBL/GenBank/DDBJ databases">
        <title>Identification and distribution of gene clusters putatively required for synthesis of sphingolipid metabolism inhibitors in phylogenetically diverse species of the filamentous fungus Fusarium.</title>
        <authorList>
            <person name="Kim H.-S."/>
            <person name="Busman M."/>
            <person name="Brown D.W."/>
            <person name="Divon H."/>
            <person name="Uhlig S."/>
            <person name="Proctor R.H."/>
        </authorList>
    </citation>
    <scope>NUCLEOTIDE SEQUENCE [LARGE SCALE GENOMIC DNA]</scope>
    <source>
        <strain evidence="2">NRRL 39464</strain>
    </source>
</reference>
<organism evidence="2 3">
    <name type="scientific">Fusarium oxysporum</name>
    <name type="common">Fusarium vascular wilt</name>
    <dbReference type="NCBI Taxonomy" id="5507"/>
    <lineage>
        <taxon>Eukaryota</taxon>
        <taxon>Fungi</taxon>
        <taxon>Dikarya</taxon>
        <taxon>Ascomycota</taxon>
        <taxon>Pezizomycotina</taxon>
        <taxon>Sordariomycetes</taxon>
        <taxon>Hypocreomycetidae</taxon>
        <taxon>Hypocreales</taxon>
        <taxon>Nectriaceae</taxon>
        <taxon>Fusarium</taxon>
        <taxon>Fusarium oxysporum species complex</taxon>
    </lineage>
</organism>
<dbReference type="InterPro" id="IPR011009">
    <property type="entry name" value="Kinase-like_dom_sf"/>
</dbReference>
<dbReference type="Pfam" id="PF14479">
    <property type="entry name" value="HeLo"/>
    <property type="match status" value="1"/>
</dbReference>